<dbReference type="PANTHER" id="PTHR12883:SF0">
    <property type="entry name" value="PAT COMPLEX SUBUNIT CCDC47"/>
    <property type="match status" value="1"/>
</dbReference>
<dbReference type="InterPro" id="IPR012879">
    <property type="entry name" value="CCDC47"/>
</dbReference>
<accession>A0A0G2FNB4</accession>
<dbReference type="Proteomes" id="UP000034680">
    <property type="component" value="Unassembled WGS sequence"/>
</dbReference>
<feature type="compositionally biased region" description="Basic and acidic residues" evidence="5">
    <location>
        <begin position="421"/>
        <end position="437"/>
    </location>
</feature>
<keyword evidence="7" id="KW-1185">Reference proteome</keyword>
<dbReference type="GO" id="GO:0005783">
    <property type="term" value="C:endoplasmic reticulum"/>
    <property type="evidence" value="ECO:0007669"/>
    <property type="project" value="InterPro"/>
</dbReference>
<dbReference type="OrthoDB" id="10039147at2759"/>
<evidence type="ECO:0000256" key="2">
    <source>
        <dbReference type="ARBA" id="ARBA00022692"/>
    </source>
</evidence>
<organism evidence="6 7">
    <name type="scientific">Diaporthe ampelina</name>
    <dbReference type="NCBI Taxonomy" id="1214573"/>
    <lineage>
        <taxon>Eukaryota</taxon>
        <taxon>Fungi</taxon>
        <taxon>Dikarya</taxon>
        <taxon>Ascomycota</taxon>
        <taxon>Pezizomycotina</taxon>
        <taxon>Sordariomycetes</taxon>
        <taxon>Sordariomycetidae</taxon>
        <taxon>Diaporthales</taxon>
        <taxon>Diaporthaceae</taxon>
        <taxon>Diaporthe</taxon>
    </lineage>
</organism>
<comment type="subcellular location">
    <subcellularLocation>
        <location evidence="1">Membrane</location>
        <topology evidence="1">Single-pass membrane protein</topology>
    </subcellularLocation>
</comment>
<proteinExistence type="predicted"/>
<comment type="caution">
    <text evidence="6">The sequence shown here is derived from an EMBL/GenBank/DDBJ whole genome shotgun (WGS) entry which is preliminary data.</text>
</comment>
<gene>
    <name evidence="6" type="ORF">UCDDA912_g04549</name>
</gene>
<dbReference type="AlphaFoldDB" id="A0A0G2FNB4"/>
<evidence type="ECO:0000256" key="4">
    <source>
        <dbReference type="ARBA" id="ARBA00023136"/>
    </source>
</evidence>
<dbReference type="PANTHER" id="PTHR12883">
    <property type="entry name" value="ADIPOCYTE-SPECIFIC PROTEIN 4-RELATED"/>
    <property type="match status" value="1"/>
</dbReference>
<evidence type="ECO:0000256" key="5">
    <source>
        <dbReference type="SAM" id="MobiDB-lite"/>
    </source>
</evidence>
<sequence length="446" mass="49943">MANLLKDLLGGGSKSSASPIPSADSDFADFAEAADPSPAFTTPLGGASLGADAPAATSPPYTKWYRLDERYSLADFRAEGIILACIVFIFTLHVVGSRLNRSKARKWLKAHSKTLASEFALVGFGSSPTSGAGGDGETDLLVADLAEPEKALKEKSLFEFATYATGRQNIAFMDAKLSLIRRFNPLVSIAEWALSLFFDSFPTPQDTMEAAIYPFDGKEALTVPGVPGAAELKTNNTKSTYDGFVWAIVNKERMKQVRDERFDVSLTFTKDNSKLPIWLTVMSESAEITKVLLTNELAKAAESAGDLFEYLIVSDQPVDKPKTLDETTPRKRIFLKYRLPSDNNYERLLPIFEYFIRITDHLVKEAHFRPEVLKKAKSVREDVAKQIQKADLEEKSEERNFEREKARKAKRDQELSQLDAKGQKKYLEREREKELRKQQKKMTSRG</sequence>
<dbReference type="STRING" id="1214573.A0A0G2FNB4"/>
<evidence type="ECO:0000313" key="6">
    <source>
        <dbReference type="EMBL" id="KKY35499.1"/>
    </source>
</evidence>
<evidence type="ECO:0000256" key="1">
    <source>
        <dbReference type="ARBA" id="ARBA00004167"/>
    </source>
</evidence>
<keyword evidence="3" id="KW-1133">Transmembrane helix</keyword>
<dbReference type="GO" id="GO:0016020">
    <property type="term" value="C:membrane"/>
    <property type="evidence" value="ECO:0007669"/>
    <property type="project" value="UniProtKB-SubCell"/>
</dbReference>
<protein>
    <recommendedName>
        <fullName evidence="8">Duf1682 domain protein</fullName>
    </recommendedName>
</protein>
<reference evidence="6 7" key="2">
    <citation type="submission" date="2015-05" db="EMBL/GenBank/DDBJ databases">
        <authorList>
            <person name="Morales-Cruz A."/>
            <person name="Amrine K.C."/>
            <person name="Cantu D."/>
        </authorList>
    </citation>
    <scope>NUCLEOTIDE SEQUENCE [LARGE SCALE GENOMIC DNA]</scope>
    <source>
        <strain evidence="6">DA912</strain>
    </source>
</reference>
<keyword evidence="2" id="KW-0812">Transmembrane</keyword>
<dbReference type="GO" id="GO:0005509">
    <property type="term" value="F:calcium ion binding"/>
    <property type="evidence" value="ECO:0007669"/>
    <property type="project" value="InterPro"/>
</dbReference>
<dbReference type="EMBL" id="LCUC01000156">
    <property type="protein sequence ID" value="KKY35499.1"/>
    <property type="molecule type" value="Genomic_DNA"/>
</dbReference>
<evidence type="ECO:0008006" key="8">
    <source>
        <dbReference type="Google" id="ProtNLM"/>
    </source>
</evidence>
<name>A0A0G2FNB4_9PEZI</name>
<feature type="compositionally biased region" description="Basic and acidic residues" evidence="5">
    <location>
        <begin position="389"/>
        <end position="405"/>
    </location>
</feature>
<keyword evidence="4" id="KW-0472">Membrane</keyword>
<evidence type="ECO:0000256" key="3">
    <source>
        <dbReference type="ARBA" id="ARBA00022989"/>
    </source>
</evidence>
<dbReference type="GO" id="GO:0032469">
    <property type="term" value="P:endoplasmic reticulum calcium ion homeostasis"/>
    <property type="evidence" value="ECO:0007669"/>
    <property type="project" value="InterPro"/>
</dbReference>
<feature type="region of interest" description="Disordered" evidence="5">
    <location>
        <begin position="389"/>
        <end position="446"/>
    </location>
</feature>
<reference evidence="6 7" key="1">
    <citation type="submission" date="2015-05" db="EMBL/GenBank/DDBJ databases">
        <title>Distinctive expansion of gene families associated with plant cell wall degradation and secondary metabolism in the genomes of grapevine trunk pathogens.</title>
        <authorList>
            <person name="Lawrence D.P."/>
            <person name="Travadon R."/>
            <person name="Rolshausen P.E."/>
            <person name="Baumgartner K."/>
        </authorList>
    </citation>
    <scope>NUCLEOTIDE SEQUENCE [LARGE SCALE GENOMIC DNA]</scope>
    <source>
        <strain evidence="6">DA912</strain>
    </source>
</reference>
<dbReference type="Pfam" id="PF07946">
    <property type="entry name" value="CCDC47"/>
    <property type="match status" value="1"/>
</dbReference>
<evidence type="ECO:0000313" key="7">
    <source>
        <dbReference type="Proteomes" id="UP000034680"/>
    </source>
</evidence>